<sequence length="486" mass="55054">MLLLSMFPESGCRTCRHLAITIACITTFLAQCSPQISANNYSYASLPANEWVCEATSRTYARLVCRLDWTCQLSPYRDCCQDLEGQNDTEMLLDSHRSLLTERVTADWKTDVTPLVTKGLDPRLETVPTPSGDDVIRQTAYLSRCIPTRRKKAGRIERWDQKKAWHINRCMNETHKFHEHCTMLPAVNAPWSILPVSHKPTGLTYSNIYCGLCNGRTIQELSVWSPFVHCQGSPSDFLSGQSLDTLANVWNSSVCSVRFREENALWLRQCWDKEDFTSTCVDQELESVCSILESDDGDTFSKMAMSRPVEIATYFPSALMRTYLDPRCLVCEENISMTFVFYGCSAPDIHETNESTKGNLEFSASLTVTMGELMGLVAMGKYNNTSCKDVYDKNNKTFQTQCDDMKCSNGSNAAMNTCHQVFHDFTAITIWKVLTLQIYGDCSNKSENVVHNKLPAVLNDNMENAKDTHPGKSQFVKAQCIKRWRR</sequence>
<accession>A0A1S3KCF2</accession>
<keyword evidence="1" id="KW-1185">Reference proteome</keyword>
<dbReference type="InParanoid" id="A0A1S3KCF2"/>
<name>A0A1S3KCF2_LINAN</name>
<proteinExistence type="predicted"/>
<evidence type="ECO:0000313" key="2">
    <source>
        <dbReference type="RefSeq" id="XP_013420315.1"/>
    </source>
</evidence>
<dbReference type="RefSeq" id="XP_013420315.1">
    <property type="nucleotide sequence ID" value="XM_013564861.2"/>
</dbReference>
<organism evidence="1 2">
    <name type="scientific">Lingula anatina</name>
    <name type="common">Brachiopod</name>
    <name type="synonym">Lingula unguis</name>
    <dbReference type="NCBI Taxonomy" id="7574"/>
    <lineage>
        <taxon>Eukaryota</taxon>
        <taxon>Metazoa</taxon>
        <taxon>Spiralia</taxon>
        <taxon>Lophotrochozoa</taxon>
        <taxon>Brachiopoda</taxon>
        <taxon>Linguliformea</taxon>
        <taxon>Lingulata</taxon>
        <taxon>Lingulida</taxon>
        <taxon>Linguloidea</taxon>
        <taxon>Lingulidae</taxon>
        <taxon>Lingula</taxon>
    </lineage>
</organism>
<reference evidence="2" key="1">
    <citation type="submission" date="2025-08" db="UniProtKB">
        <authorList>
            <consortium name="RefSeq"/>
        </authorList>
    </citation>
    <scope>IDENTIFICATION</scope>
    <source>
        <tissue evidence="2">Gonads</tissue>
    </source>
</reference>
<dbReference type="GeneID" id="106180756"/>
<dbReference type="Proteomes" id="UP000085678">
    <property type="component" value="Unplaced"/>
</dbReference>
<protein>
    <submittedName>
        <fullName evidence="2">Uncharacterized protein LOC106180756</fullName>
    </submittedName>
</protein>
<gene>
    <name evidence="2" type="primary">LOC106180756</name>
</gene>
<dbReference type="OrthoDB" id="6134459at2759"/>
<evidence type="ECO:0000313" key="1">
    <source>
        <dbReference type="Proteomes" id="UP000085678"/>
    </source>
</evidence>
<dbReference type="AlphaFoldDB" id="A0A1S3KCF2"/>
<dbReference type="KEGG" id="lak:106180756"/>